<keyword evidence="3" id="KW-1185">Reference proteome</keyword>
<sequence>MNTSTFNLFVVTISIAVCWAGVIPVQREGETKESCQSYFNGNTDMLCWTLAAKCYCFSTDSISGVSRLDWKNADLACRNEGMVLLSVESQEDDQLINRHIKTTQELAVDYYWTSGRYSQEGKDRFDGNGPR</sequence>
<gene>
    <name evidence="2" type="ORF">GHT06_016359</name>
</gene>
<dbReference type="CDD" id="cd00037">
    <property type="entry name" value="CLECT"/>
    <property type="match status" value="1"/>
</dbReference>
<dbReference type="AlphaFoldDB" id="A0AAD5KP86"/>
<accession>A0AAD5KP86</accession>
<name>A0AAD5KP86_9CRUS</name>
<dbReference type="Gene3D" id="3.10.100.10">
    <property type="entry name" value="Mannose-Binding Protein A, subunit A"/>
    <property type="match status" value="1"/>
</dbReference>
<keyword evidence="1" id="KW-0732">Signal</keyword>
<feature type="chain" id="PRO_5042145648" description="C-type lectin domain-containing protein" evidence="1">
    <location>
        <begin position="21"/>
        <end position="131"/>
    </location>
</feature>
<evidence type="ECO:0000256" key="1">
    <source>
        <dbReference type="SAM" id="SignalP"/>
    </source>
</evidence>
<evidence type="ECO:0000313" key="2">
    <source>
        <dbReference type="EMBL" id="KAI9556569.1"/>
    </source>
</evidence>
<comment type="caution">
    <text evidence="2">The sequence shown here is derived from an EMBL/GenBank/DDBJ whole genome shotgun (WGS) entry which is preliminary data.</text>
</comment>
<dbReference type="EMBL" id="WJBH02000006">
    <property type="protein sequence ID" value="KAI9556569.1"/>
    <property type="molecule type" value="Genomic_DNA"/>
</dbReference>
<evidence type="ECO:0000313" key="3">
    <source>
        <dbReference type="Proteomes" id="UP000820818"/>
    </source>
</evidence>
<feature type="signal peptide" evidence="1">
    <location>
        <begin position="1"/>
        <end position="20"/>
    </location>
</feature>
<dbReference type="SUPFAM" id="SSF56436">
    <property type="entry name" value="C-type lectin-like"/>
    <property type="match status" value="1"/>
</dbReference>
<dbReference type="InterPro" id="IPR016187">
    <property type="entry name" value="CTDL_fold"/>
</dbReference>
<dbReference type="Proteomes" id="UP000820818">
    <property type="component" value="Linkage Group LG6"/>
</dbReference>
<dbReference type="InterPro" id="IPR016186">
    <property type="entry name" value="C-type_lectin-like/link_sf"/>
</dbReference>
<reference evidence="2 3" key="1">
    <citation type="submission" date="2022-05" db="EMBL/GenBank/DDBJ databases">
        <title>A multi-omics perspective on studying reproductive biology in Daphnia sinensis.</title>
        <authorList>
            <person name="Jia J."/>
        </authorList>
    </citation>
    <scope>NUCLEOTIDE SEQUENCE [LARGE SCALE GENOMIC DNA]</scope>
    <source>
        <strain evidence="2 3">WSL</strain>
    </source>
</reference>
<proteinExistence type="predicted"/>
<protein>
    <recommendedName>
        <fullName evidence="4">C-type lectin domain-containing protein</fullName>
    </recommendedName>
</protein>
<organism evidence="2 3">
    <name type="scientific">Daphnia sinensis</name>
    <dbReference type="NCBI Taxonomy" id="1820382"/>
    <lineage>
        <taxon>Eukaryota</taxon>
        <taxon>Metazoa</taxon>
        <taxon>Ecdysozoa</taxon>
        <taxon>Arthropoda</taxon>
        <taxon>Crustacea</taxon>
        <taxon>Branchiopoda</taxon>
        <taxon>Diplostraca</taxon>
        <taxon>Cladocera</taxon>
        <taxon>Anomopoda</taxon>
        <taxon>Daphniidae</taxon>
        <taxon>Daphnia</taxon>
        <taxon>Daphnia similis group</taxon>
    </lineage>
</organism>
<evidence type="ECO:0008006" key="4">
    <source>
        <dbReference type="Google" id="ProtNLM"/>
    </source>
</evidence>